<dbReference type="HAMAP" id="MF_01318_A">
    <property type="entry name" value="Ribosomal_uL1_A"/>
    <property type="match status" value="1"/>
</dbReference>
<keyword evidence="5 11" id="KW-0699">rRNA-binding</keyword>
<name>M1I5K5_9CREN</name>
<evidence type="ECO:0000256" key="11">
    <source>
        <dbReference type="HAMAP-Rule" id="MF_01318"/>
    </source>
</evidence>
<dbReference type="NCBIfam" id="NF003244">
    <property type="entry name" value="PRK04203.1"/>
    <property type="match status" value="1"/>
</dbReference>
<keyword evidence="4 11" id="KW-0820">tRNA-binding</keyword>
<dbReference type="PIRSF" id="PIRSF002155">
    <property type="entry name" value="Ribosomal_L1"/>
    <property type="match status" value="1"/>
</dbReference>
<dbReference type="PROSITE" id="PS01199">
    <property type="entry name" value="RIBOSOMAL_L1"/>
    <property type="match status" value="1"/>
</dbReference>
<evidence type="ECO:0000256" key="10">
    <source>
        <dbReference type="ARBA" id="ARBA00045545"/>
    </source>
</evidence>
<dbReference type="CDD" id="cd00403">
    <property type="entry name" value="Ribosomal_L1"/>
    <property type="match status" value="1"/>
</dbReference>
<dbReference type="InterPro" id="IPR023669">
    <property type="entry name" value="Ribosomal_uL1_arc"/>
</dbReference>
<keyword evidence="6 11" id="KW-0810">Translation regulation</keyword>
<evidence type="ECO:0000256" key="7">
    <source>
        <dbReference type="ARBA" id="ARBA00022884"/>
    </source>
</evidence>
<dbReference type="PANTHER" id="PTHR36427:SF3">
    <property type="entry name" value="LARGE RIBOSOMAL SUBUNIT PROTEIN UL1M"/>
    <property type="match status" value="1"/>
</dbReference>
<dbReference type="GO" id="GO:0006417">
    <property type="term" value="P:regulation of translation"/>
    <property type="evidence" value="ECO:0007669"/>
    <property type="project" value="UniProtKB-KW"/>
</dbReference>
<dbReference type="GeneID" id="14551953"/>
<comment type="subunit">
    <text evidence="2 11">Part of the 50S ribosomal subunit.</text>
</comment>
<evidence type="ECO:0000256" key="9">
    <source>
        <dbReference type="ARBA" id="ARBA00023274"/>
    </source>
</evidence>
<dbReference type="GO" id="GO:0006412">
    <property type="term" value="P:translation"/>
    <property type="evidence" value="ECO:0007669"/>
    <property type="project" value="UniProtKB-UniRule"/>
</dbReference>
<evidence type="ECO:0000256" key="12">
    <source>
        <dbReference type="RuleBase" id="RU000659"/>
    </source>
</evidence>
<dbReference type="SMR" id="M1I5K5"/>
<dbReference type="Proteomes" id="UP000011281">
    <property type="component" value="Chromosome"/>
</dbReference>
<dbReference type="GO" id="GO:0015934">
    <property type="term" value="C:large ribosomal subunit"/>
    <property type="evidence" value="ECO:0007669"/>
    <property type="project" value="InterPro"/>
</dbReference>
<gene>
    <name evidence="13" type="primary">rpl1P</name>
    <name evidence="11" type="synonym">rpl1</name>
    <name evidence="13" type="ORF">SacN8_07070</name>
</gene>
<evidence type="ECO:0000256" key="1">
    <source>
        <dbReference type="ARBA" id="ARBA00010531"/>
    </source>
</evidence>
<reference evidence="13 14" key="1">
    <citation type="journal article" date="2012" name="ISME J.">
        <title>Genomic evidence of rapid, global-scale gene flow in a Sulfolobus species.</title>
        <authorList>
            <person name="Mao D."/>
            <person name="Grogan D."/>
        </authorList>
    </citation>
    <scope>NUCLEOTIDE SEQUENCE [LARGE SCALE GENOMIC DNA]</scope>
    <source>
        <strain evidence="13 14">N8</strain>
    </source>
</reference>
<evidence type="ECO:0000256" key="2">
    <source>
        <dbReference type="ARBA" id="ARBA00011838"/>
    </source>
</evidence>
<dbReference type="Gene3D" id="3.40.50.790">
    <property type="match status" value="1"/>
</dbReference>
<evidence type="ECO:0000313" key="14">
    <source>
        <dbReference type="Proteomes" id="UP000011281"/>
    </source>
</evidence>
<comment type="similarity">
    <text evidence="1 11 12">Belongs to the universal ribosomal protein uL1 family.</text>
</comment>
<dbReference type="PANTHER" id="PTHR36427">
    <property type="entry name" value="54S RIBOSOMAL PROTEIN L1, MITOCHONDRIAL"/>
    <property type="match status" value="1"/>
</dbReference>
<dbReference type="EMBL" id="CP002817">
    <property type="protein sequence ID" value="AGE71378.1"/>
    <property type="molecule type" value="Genomic_DNA"/>
</dbReference>
<comment type="function">
    <text evidence="11">Protein L1 is also a translational repressor protein, it controls the translation of its operon by binding to its mRNA.</text>
</comment>
<proteinExistence type="inferred from homology"/>
<keyword evidence="7 11" id="KW-0694">RNA-binding</keyword>
<evidence type="ECO:0000256" key="4">
    <source>
        <dbReference type="ARBA" id="ARBA00022555"/>
    </source>
</evidence>
<dbReference type="KEGG" id="sacn:SacN8_07070"/>
<dbReference type="InterPro" id="IPR028364">
    <property type="entry name" value="Ribosomal_uL1/biogenesis"/>
</dbReference>
<evidence type="ECO:0000256" key="3">
    <source>
        <dbReference type="ARBA" id="ARBA00022491"/>
    </source>
</evidence>
<dbReference type="HOGENOM" id="CLU_062853_4_0_2"/>
<dbReference type="InterPro" id="IPR023673">
    <property type="entry name" value="Ribosomal_uL1_CS"/>
</dbReference>
<dbReference type="GO" id="GO:0003735">
    <property type="term" value="F:structural constituent of ribosome"/>
    <property type="evidence" value="ECO:0007669"/>
    <property type="project" value="InterPro"/>
</dbReference>
<dbReference type="InterPro" id="IPR016095">
    <property type="entry name" value="Ribosomal_uL1_3-a/b-sand"/>
</dbReference>
<dbReference type="Pfam" id="PF00687">
    <property type="entry name" value="Ribosomal_L1"/>
    <property type="match status" value="1"/>
</dbReference>
<evidence type="ECO:0000256" key="5">
    <source>
        <dbReference type="ARBA" id="ARBA00022730"/>
    </source>
</evidence>
<dbReference type="GO" id="GO:0019843">
    <property type="term" value="F:rRNA binding"/>
    <property type="evidence" value="ECO:0007669"/>
    <property type="project" value="UniProtKB-UniRule"/>
</dbReference>
<evidence type="ECO:0000256" key="6">
    <source>
        <dbReference type="ARBA" id="ARBA00022845"/>
    </source>
</evidence>
<keyword evidence="9 11" id="KW-0687">Ribonucleoprotein</keyword>
<dbReference type="FunFam" id="3.40.50.790:FF:000005">
    <property type="entry name" value="50S ribosomal protein L1"/>
    <property type="match status" value="1"/>
</dbReference>
<dbReference type="PATRIC" id="fig|1028566.6.peg.1392"/>
<dbReference type="GO" id="GO:0000049">
    <property type="term" value="F:tRNA binding"/>
    <property type="evidence" value="ECO:0007669"/>
    <property type="project" value="UniProtKB-KW"/>
</dbReference>
<dbReference type="Gene3D" id="3.30.190.20">
    <property type="match status" value="1"/>
</dbReference>
<comment type="function">
    <text evidence="10">Probably involved in E site tRNA release. Binds directly to 23S rRNA.</text>
</comment>
<accession>M1I5K5</accession>
<protein>
    <recommendedName>
        <fullName evidence="11">Large ribosomal subunit protein uL1</fullName>
    </recommendedName>
</protein>
<evidence type="ECO:0000313" key="13">
    <source>
        <dbReference type="EMBL" id="AGE71378.1"/>
    </source>
</evidence>
<comment type="function">
    <text evidence="11">Binds directly to 23S rRNA. Probably involved in E site tRNA release.</text>
</comment>
<dbReference type="InterPro" id="IPR023674">
    <property type="entry name" value="Ribosomal_uL1-like"/>
</dbReference>
<dbReference type="InterPro" id="IPR002143">
    <property type="entry name" value="Ribosomal_uL1"/>
</dbReference>
<dbReference type="RefSeq" id="WP_011278281.1">
    <property type="nucleotide sequence ID" value="NC_020246.1"/>
</dbReference>
<keyword evidence="8 11" id="KW-0689">Ribosomal protein</keyword>
<keyword evidence="3 11" id="KW-0678">Repressor</keyword>
<evidence type="ECO:0000256" key="8">
    <source>
        <dbReference type="ARBA" id="ARBA00022980"/>
    </source>
</evidence>
<dbReference type="AlphaFoldDB" id="M1I5K5"/>
<organism evidence="14">
    <name type="scientific">Sulfolobus acidocaldarius N8</name>
    <dbReference type="NCBI Taxonomy" id="1028566"/>
    <lineage>
        <taxon>Archaea</taxon>
        <taxon>Thermoproteota</taxon>
        <taxon>Thermoprotei</taxon>
        <taxon>Sulfolobales</taxon>
        <taxon>Sulfolobaceae</taxon>
        <taxon>Sulfolobus</taxon>
    </lineage>
</organism>
<dbReference type="SUPFAM" id="SSF56808">
    <property type="entry name" value="Ribosomal protein L1"/>
    <property type="match status" value="1"/>
</dbReference>
<sequence length="221" mass="24935">MKKVLADKESLIEALKLALSTEYNVKRNFTQSVEIILTFKGIDMKKGDLKLREIVPLPKQPSKAKRVLVVPSFEQLEYAKKASPNVVITREELQKLQGQKRPVKKLARQNEWFLINQESMALAGRILGPALGPRGKFPTPLPNTADISEYINRFKRSVLVKTKDQPQVQVFIGTEDMKPEDLAENAIAVLNAIENKAKVETNLRNIYVKTTMGKAVKVKRA</sequence>